<feature type="compositionally biased region" description="Basic and acidic residues" evidence="1">
    <location>
        <begin position="1"/>
        <end position="11"/>
    </location>
</feature>
<accession>C3ZJ76</accession>
<feature type="compositionally biased region" description="Gly residues" evidence="1">
    <location>
        <begin position="15"/>
        <end position="25"/>
    </location>
</feature>
<feature type="region of interest" description="Disordered" evidence="1">
    <location>
        <begin position="241"/>
        <end position="265"/>
    </location>
</feature>
<dbReference type="AlphaFoldDB" id="C3ZJ76"/>
<dbReference type="InParanoid" id="C3ZJ76"/>
<evidence type="ECO:0000313" key="2">
    <source>
        <dbReference type="EMBL" id="EEN47407.1"/>
    </source>
</evidence>
<feature type="compositionally biased region" description="Polar residues" evidence="1">
    <location>
        <begin position="89"/>
        <end position="101"/>
    </location>
</feature>
<organism>
    <name type="scientific">Branchiostoma floridae</name>
    <name type="common">Florida lancelet</name>
    <name type="synonym">Amphioxus</name>
    <dbReference type="NCBI Taxonomy" id="7739"/>
    <lineage>
        <taxon>Eukaryota</taxon>
        <taxon>Metazoa</taxon>
        <taxon>Chordata</taxon>
        <taxon>Cephalochordata</taxon>
        <taxon>Leptocardii</taxon>
        <taxon>Amphioxiformes</taxon>
        <taxon>Branchiostomatidae</taxon>
        <taxon>Branchiostoma</taxon>
    </lineage>
</organism>
<evidence type="ECO:0000256" key="1">
    <source>
        <dbReference type="SAM" id="MobiDB-lite"/>
    </source>
</evidence>
<proteinExistence type="predicted"/>
<dbReference type="EMBL" id="GG666631">
    <property type="protein sequence ID" value="EEN47407.1"/>
    <property type="molecule type" value="Genomic_DNA"/>
</dbReference>
<feature type="region of interest" description="Disordered" evidence="1">
    <location>
        <begin position="1"/>
        <end position="30"/>
    </location>
</feature>
<gene>
    <name evidence="2" type="ORF">BRAFLDRAFT_86914</name>
</gene>
<name>C3ZJ76_BRAFL</name>
<reference evidence="2" key="1">
    <citation type="journal article" date="2008" name="Nature">
        <title>The amphioxus genome and the evolution of the chordate karyotype.</title>
        <authorList>
            <consortium name="US DOE Joint Genome Institute (JGI-PGF)"/>
            <person name="Putnam N.H."/>
            <person name="Butts T."/>
            <person name="Ferrier D.E.K."/>
            <person name="Furlong R.F."/>
            <person name="Hellsten U."/>
            <person name="Kawashima T."/>
            <person name="Robinson-Rechavi M."/>
            <person name="Shoguchi E."/>
            <person name="Terry A."/>
            <person name="Yu J.-K."/>
            <person name="Benito-Gutierrez E.L."/>
            <person name="Dubchak I."/>
            <person name="Garcia-Fernandez J."/>
            <person name="Gibson-Brown J.J."/>
            <person name="Grigoriev I.V."/>
            <person name="Horton A.C."/>
            <person name="de Jong P.J."/>
            <person name="Jurka J."/>
            <person name="Kapitonov V.V."/>
            <person name="Kohara Y."/>
            <person name="Kuroki Y."/>
            <person name="Lindquist E."/>
            <person name="Lucas S."/>
            <person name="Osoegawa K."/>
            <person name="Pennacchio L.A."/>
            <person name="Salamov A.A."/>
            <person name="Satou Y."/>
            <person name="Sauka-Spengler T."/>
            <person name="Schmutz J."/>
            <person name="Shin-I T."/>
            <person name="Toyoda A."/>
            <person name="Bronner-Fraser M."/>
            <person name="Fujiyama A."/>
            <person name="Holland L.Z."/>
            <person name="Holland P.W.H."/>
            <person name="Satoh N."/>
            <person name="Rokhsar D.S."/>
        </authorList>
    </citation>
    <scope>NUCLEOTIDE SEQUENCE [LARGE SCALE GENOMIC DNA]</scope>
    <source>
        <strain evidence="2">S238N-H82</strain>
        <tissue evidence="2">Testes</tissue>
    </source>
</reference>
<feature type="region of interest" description="Disordered" evidence="1">
    <location>
        <begin position="78"/>
        <end position="101"/>
    </location>
</feature>
<protein>
    <submittedName>
        <fullName evidence="2">Uncharacterized protein</fullName>
    </submittedName>
</protein>
<sequence>MINLARERETIKPPGGWGDPGGGRAGPAPRAVAQSRLVYAGSGDDAVSVSTASPSASVTNGWRFPHLLLTDAQNRTSLRRRTEAKSDSLSECEQGSADQSLPNAPQHFVRCLSLQQATTENGSAPVILRVFSQLFDFEISDDVRRSRSSVKCKGVPLVDFVTGGLHRSPVRSSKGKENQLKRRTTSQTLHLLALEIVFAIFPATADRLAFCVPGTVVLNPRDYLNCHAADGFQSLRRRRARDTRLRTGKRRRLKGSRRRCLSRPP</sequence>